<proteinExistence type="predicted"/>
<accession>A0A263BVT9</accession>
<dbReference type="AlphaFoldDB" id="A0A263BVT9"/>
<dbReference type="Pfam" id="PF06014">
    <property type="entry name" value="YqgQ-like"/>
    <property type="match status" value="1"/>
</dbReference>
<organism evidence="1 2">
    <name type="scientific">Lottiidibacillus patelloidae</name>
    <dbReference type="NCBI Taxonomy" id="2670334"/>
    <lineage>
        <taxon>Bacteria</taxon>
        <taxon>Bacillati</taxon>
        <taxon>Bacillota</taxon>
        <taxon>Bacilli</taxon>
        <taxon>Bacillales</taxon>
        <taxon>Bacillaceae</taxon>
        <taxon>Lottiidibacillus</taxon>
    </lineage>
</organism>
<dbReference type="InterPro" id="IPR023164">
    <property type="entry name" value="YqgQ-like_sf"/>
</dbReference>
<dbReference type="Gene3D" id="1.10.287.760">
    <property type="entry name" value="YqgQ-like"/>
    <property type="match status" value="1"/>
</dbReference>
<evidence type="ECO:0000313" key="2">
    <source>
        <dbReference type="Proteomes" id="UP000217083"/>
    </source>
</evidence>
<keyword evidence="2" id="KW-1185">Reference proteome</keyword>
<dbReference type="EMBL" id="NPIA01000002">
    <property type="protein sequence ID" value="OZM57678.1"/>
    <property type="molecule type" value="Genomic_DNA"/>
</dbReference>
<evidence type="ECO:0008006" key="3">
    <source>
        <dbReference type="Google" id="ProtNLM"/>
    </source>
</evidence>
<comment type="caution">
    <text evidence="1">The sequence shown here is derived from an EMBL/GenBank/DDBJ whole genome shotgun (WGS) entry which is preliminary data.</text>
</comment>
<dbReference type="InterPro" id="IPR009256">
    <property type="entry name" value="YqgQ-like"/>
</dbReference>
<dbReference type="SUPFAM" id="SSF158379">
    <property type="entry name" value="YqgQ-like"/>
    <property type="match status" value="1"/>
</dbReference>
<protein>
    <recommendedName>
        <fullName evidence="3">Cytosolic protein</fullName>
    </recommendedName>
</protein>
<dbReference type="Proteomes" id="UP000217083">
    <property type="component" value="Unassembled WGS sequence"/>
</dbReference>
<sequence>MKTFFEVQQLLKNYGTIIYTGDKELDYQLMEDEIRELYNSKLITIEQFKQSLLIIKSRKNKGE</sequence>
<gene>
    <name evidence="1" type="ORF">CIB95_04725</name>
</gene>
<name>A0A263BVT9_9BACI</name>
<dbReference type="RefSeq" id="WP_094922602.1">
    <property type="nucleotide sequence ID" value="NZ_NPIA01000002.1"/>
</dbReference>
<reference evidence="2" key="1">
    <citation type="submission" date="2017-08" db="EMBL/GenBank/DDBJ databases">
        <authorList>
            <person name="Huang Z."/>
        </authorList>
    </citation>
    <scope>NUCLEOTIDE SEQUENCE [LARGE SCALE GENOMIC DNA]</scope>
    <source>
        <strain evidence="2">SA5d-4</strain>
    </source>
</reference>
<evidence type="ECO:0000313" key="1">
    <source>
        <dbReference type="EMBL" id="OZM57678.1"/>
    </source>
</evidence>
<reference evidence="1 2" key="2">
    <citation type="submission" date="2017-09" db="EMBL/GenBank/DDBJ databases">
        <title>Bacillus patelloidae sp. nov., isolated from the intestinal tract of a marine limpet.</title>
        <authorList>
            <person name="Liu R."/>
            <person name="Dong C."/>
            <person name="Shao Z."/>
        </authorList>
    </citation>
    <scope>NUCLEOTIDE SEQUENCE [LARGE SCALE GENOMIC DNA]</scope>
    <source>
        <strain evidence="1 2">SA5d-4</strain>
    </source>
</reference>